<reference evidence="11 12" key="1">
    <citation type="journal article" date="2015" name="Nat. Commun.">
        <title>Outbred genome sequencing and CRISPR/Cas9 gene editing in butterflies.</title>
        <authorList>
            <person name="Li X."/>
            <person name="Fan D."/>
            <person name="Zhang W."/>
            <person name="Liu G."/>
            <person name="Zhang L."/>
            <person name="Zhao L."/>
            <person name="Fang X."/>
            <person name="Chen L."/>
            <person name="Dong Y."/>
            <person name="Chen Y."/>
            <person name="Ding Y."/>
            <person name="Zhao R."/>
            <person name="Feng M."/>
            <person name="Zhu Y."/>
            <person name="Feng Y."/>
            <person name="Jiang X."/>
            <person name="Zhu D."/>
            <person name="Xiang H."/>
            <person name="Feng X."/>
            <person name="Li S."/>
            <person name="Wang J."/>
            <person name="Zhang G."/>
            <person name="Kronforst M.R."/>
            <person name="Wang W."/>
        </authorList>
    </citation>
    <scope>NUCLEOTIDE SEQUENCE [LARGE SCALE GENOMIC DNA]</scope>
    <source>
        <strain evidence="11">Ya'a_city_454_Pm</strain>
        <tissue evidence="11">Whole body</tissue>
    </source>
</reference>
<evidence type="ECO:0000256" key="6">
    <source>
        <dbReference type="ARBA" id="ARBA00046857"/>
    </source>
</evidence>
<dbReference type="Pfam" id="PF01851">
    <property type="entry name" value="PC_rep"/>
    <property type="match status" value="2"/>
</dbReference>
<evidence type="ECO:0000313" key="11">
    <source>
        <dbReference type="EMBL" id="KPJ08528.1"/>
    </source>
</evidence>
<dbReference type="FunCoup" id="A0A194QSM7">
    <property type="interactions" value="2132"/>
</dbReference>
<dbReference type="PANTHER" id="PTHR10943:SF1">
    <property type="entry name" value="26S PROTEASOME NON-ATPASE REGULATORY SUBUNIT 2"/>
    <property type="match status" value="1"/>
</dbReference>
<gene>
    <name evidence="11" type="ORF">RR48_12281</name>
</gene>
<dbReference type="PIRSF" id="PIRSF015965">
    <property type="entry name" value="26S_Psome_Rpn1"/>
    <property type="match status" value="1"/>
</dbReference>
<evidence type="ECO:0000256" key="4">
    <source>
        <dbReference type="ARBA" id="ARBA00022737"/>
    </source>
</evidence>
<keyword evidence="4" id="KW-0677">Repeat</keyword>
<dbReference type="InParanoid" id="A0A194QSM7"/>
<dbReference type="GO" id="GO:0005634">
    <property type="term" value="C:nucleus"/>
    <property type="evidence" value="ECO:0007669"/>
    <property type="project" value="TreeGrafter"/>
</dbReference>
<dbReference type="GO" id="GO:0042176">
    <property type="term" value="P:regulation of protein catabolic process"/>
    <property type="evidence" value="ECO:0007669"/>
    <property type="project" value="InterPro"/>
</dbReference>
<feature type="compositionally biased region" description="Basic and acidic residues" evidence="8">
    <location>
        <begin position="650"/>
        <end position="674"/>
    </location>
</feature>
<feature type="domain" description="RPN1 N-terminal" evidence="9">
    <location>
        <begin position="36"/>
        <end position="329"/>
    </location>
</feature>
<sequence length="943" mass="103519">MTVKSKTEEPKKEKVEPVPAPNDDLSEEDKRLQEELNMLVEKLLGNDTDLYFPALQMLSNLIRTSTTSMTSVPKPLKFLREHYPALKEVYEKIKEEKTKKFCADVVSVLAMGVSGSVDAAEKRECLKYCLLGTMSNVGEWGHEYVRQLEGEISEEWNIENMETLLPLVRDVITFDMQHSAEIQACDLLMEIDRLDLLTQHMDQSNYPRVCLYLIGCASYVVEPESTQILQGVLDTYLRFGEYPRALLVAMQLHDKTKCEEVFNACTDSLVKKQLCYMLARQYVPIDVDDEDLRTILLNAHINDHYLSLARELDIMEPKTPEEVYKTWLESAGSALRPSLLAEHPVDSARQNLSATFVNAFVNAGFGRDKLVTTEDGNKWMYKNKDHGMLSAAASLGMIHLWDVDGGLTPIDKYLYTADEHIKAGALLALGLVNCGVRNECDPALALLSDYVLHSSSNLRIGSVLGLGIAYAGTQRDDVLQHLLPVLSDAAAPAEICALAAIACGLIAVGSCNGDVTCAIIQRLIDDNKELHSSTYARFLHLGLGLCFLGCKERTEATMAALEVLPEPQQSLCQTTLSMCAYAGTGDVLVVQQMLHICSKHYDTEACGQTLFIFSSLTIFAFLNEQSSTEDTAFKKQDKKEAKESSPAGSSKDDKNKSKSKDSKSKEKEKEKEANKELSSVQAVATLGVAVIALAEETGAEMCTRIFGQLGRYGEPAVRRAVPLAIALCSVSNPQLAVIDVLNKYSHDSDNDVAYNAIFAMGLVGAGTNNARLATMLRALALYHGKSPVHLFMVRLAQGLCHAGKGTVTLCPAHADRRLLNQPALAGLLVVLTAFLDCKNIILGKSHYLLYVLATAMQPRWLVTLDENLQPLNVSVRVGQAVDVIGKAGTPKTIAGSHTHTTPVLLSFGERAELATDEYLPLSPVMEGFVILKKNEDSIMASVQ</sequence>
<dbReference type="GO" id="GO:0030234">
    <property type="term" value="F:enzyme regulator activity"/>
    <property type="evidence" value="ECO:0007669"/>
    <property type="project" value="UniProtKB-UniRule"/>
</dbReference>
<dbReference type="InterPro" id="IPR041433">
    <property type="entry name" value="RPN1_C"/>
</dbReference>
<dbReference type="GO" id="GO:0034515">
    <property type="term" value="C:proteasome storage granule"/>
    <property type="evidence" value="ECO:0007669"/>
    <property type="project" value="TreeGrafter"/>
</dbReference>
<evidence type="ECO:0000256" key="2">
    <source>
        <dbReference type="ARBA" id="ARBA00005460"/>
    </source>
</evidence>
<evidence type="ECO:0000256" key="3">
    <source>
        <dbReference type="ARBA" id="ARBA00014928"/>
    </source>
</evidence>
<dbReference type="STRING" id="76193.A0A194QSM7"/>
<comment type="function">
    <text evidence="1">Binds to the intracellular domain of tumor necrosis factor type 1 receptor. The binding domain of TRAP1 and TRAP2 resides outside the death domain of TNFR1.</text>
</comment>
<feature type="region of interest" description="Disordered" evidence="8">
    <location>
        <begin position="632"/>
        <end position="674"/>
    </location>
</feature>
<accession>A0A194QSM7</accession>
<evidence type="ECO:0000256" key="8">
    <source>
        <dbReference type="SAM" id="MobiDB-lite"/>
    </source>
</evidence>
<evidence type="ECO:0000259" key="10">
    <source>
        <dbReference type="Pfam" id="PF18051"/>
    </source>
</evidence>
<comment type="function">
    <text evidence="7">Component of the 26S proteasome, a multiprotein complex involved in the ATP-dependent degradation of ubiquitinated proteins. This complex plays a key role in the maintenance of protein homeostasis by removing misfolded or damaged proteins, which could impair cellular functions, and by removing proteins whose functions are no longer required. Therefore, the proteasome participates in numerous cellular processes, including cell cycle progression, apoptosis, or DNA damage repair.</text>
</comment>
<evidence type="ECO:0000313" key="12">
    <source>
        <dbReference type="Proteomes" id="UP000053240"/>
    </source>
</evidence>
<dbReference type="InterPro" id="IPR011989">
    <property type="entry name" value="ARM-like"/>
</dbReference>
<evidence type="ECO:0000256" key="1">
    <source>
        <dbReference type="ARBA" id="ARBA00004031"/>
    </source>
</evidence>
<organism evidence="11 12">
    <name type="scientific">Papilio machaon</name>
    <name type="common">Old World swallowtail butterfly</name>
    <dbReference type="NCBI Taxonomy" id="76193"/>
    <lineage>
        <taxon>Eukaryota</taxon>
        <taxon>Metazoa</taxon>
        <taxon>Ecdysozoa</taxon>
        <taxon>Arthropoda</taxon>
        <taxon>Hexapoda</taxon>
        <taxon>Insecta</taxon>
        <taxon>Pterygota</taxon>
        <taxon>Neoptera</taxon>
        <taxon>Endopterygota</taxon>
        <taxon>Lepidoptera</taxon>
        <taxon>Glossata</taxon>
        <taxon>Ditrysia</taxon>
        <taxon>Papilionoidea</taxon>
        <taxon>Papilionidae</taxon>
        <taxon>Papilioninae</taxon>
        <taxon>Papilio</taxon>
    </lineage>
</organism>
<evidence type="ECO:0000256" key="7">
    <source>
        <dbReference type="PIRNR" id="PIRNR015965"/>
    </source>
</evidence>
<dbReference type="GO" id="GO:0008540">
    <property type="term" value="C:proteasome regulatory particle, base subcomplex"/>
    <property type="evidence" value="ECO:0007669"/>
    <property type="project" value="UniProtKB-UniRule"/>
</dbReference>
<dbReference type="AlphaFoldDB" id="A0A194QSM7"/>
<comment type="similarity">
    <text evidence="2 7">Belongs to the proteasome subunit S2 family.</text>
</comment>
<keyword evidence="5 7" id="KW-0647">Proteasome</keyword>
<feature type="compositionally biased region" description="Basic and acidic residues" evidence="8">
    <location>
        <begin position="1"/>
        <end position="16"/>
    </location>
</feature>
<dbReference type="InterPro" id="IPR002015">
    <property type="entry name" value="Proteasome/cyclosome_rpt"/>
</dbReference>
<dbReference type="PANTHER" id="PTHR10943">
    <property type="entry name" value="26S PROTEASOME NON-ATPASE REGULATORY SUBUNIT"/>
    <property type="match status" value="1"/>
</dbReference>
<proteinExistence type="inferred from homology"/>
<dbReference type="SUPFAM" id="SSF48371">
    <property type="entry name" value="ARM repeat"/>
    <property type="match status" value="1"/>
</dbReference>
<keyword evidence="12" id="KW-1185">Reference proteome</keyword>
<feature type="region of interest" description="Disordered" evidence="8">
    <location>
        <begin position="1"/>
        <end position="28"/>
    </location>
</feature>
<dbReference type="Gene3D" id="1.25.10.10">
    <property type="entry name" value="Leucine-rich Repeat Variant"/>
    <property type="match status" value="1"/>
</dbReference>
<dbReference type="InterPro" id="IPR016024">
    <property type="entry name" value="ARM-type_fold"/>
</dbReference>
<dbReference type="EMBL" id="KQ461154">
    <property type="protein sequence ID" value="KPJ08528.1"/>
    <property type="molecule type" value="Genomic_DNA"/>
</dbReference>
<comment type="subunit">
    <text evidence="6">Component of the 19S proteasome regulatory particle complex. The 26S proteasome consists of a 20S core particle (CP) and two 19S regulatory subunits (RP). The regulatory particle is made of a lid composed of 9 subunits, a base containing 6 ATPases and few additional components including PSMD2. Interacts with RPGRIP1L. Interacts with CRY1 in a KDM8-dependent manner. Interacts (via C-terminus) with phosphatase UBLCP1 (via ubiquitin-like domain); the interaction recruits UBLCP1 to the 19S regulatory particle where it dephosphorylates 19S subunit PSMC2/RPT1 which impairs PSMC2 ATPase activity and disrupts 26S proteasome assembly.</text>
</comment>
<protein>
    <recommendedName>
        <fullName evidence="3 7">26S proteasome non-ATPase regulatory subunit 2</fullName>
    </recommendedName>
</protein>
<dbReference type="Pfam" id="PF18051">
    <property type="entry name" value="RPN1_C"/>
    <property type="match status" value="1"/>
</dbReference>
<name>A0A194QSM7_PAPMA</name>
<feature type="compositionally biased region" description="Basic and acidic residues" evidence="8">
    <location>
        <begin position="632"/>
        <end position="643"/>
    </location>
</feature>
<dbReference type="Proteomes" id="UP000053240">
    <property type="component" value="Unassembled WGS sequence"/>
</dbReference>
<dbReference type="InterPro" id="IPR016643">
    <property type="entry name" value="26S_Psome_Rpn1"/>
</dbReference>
<evidence type="ECO:0000256" key="5">
    <source>
        <dbReference type="ARBA" id="ARBA00022942"/>
    </source>
</evidence>
<dbReference type="GO" id="GO:0043161">
    <property type="term" value="P:proteasome-mediated ubiquitin-dependent protein catabolic process"/>
    <property type="evidence" value="ECO:0007669"/>
    <property type="project" value="TreeGrafter"/>
</dbReference>
<dbReference type="InterPro" id="IPR040892">
    <property type="entry name" value="RPN1_N"/>
</dbReference>
<dbReference type="Pfam" id="PF17781">
    <property type="entry name" value="RPN1_RPN2_N"/>
    <property type="match status" value="1"/>
</dbReference>
<feature type="domain" description="26S proteasome non-ATPase regulatory subunit RPN1 C-terminal" evidence="10">
    <location>
        <begin position="884"/>
        <end position="936"/>
    </location>
</feature>
<evidence type="ECO:0000259" key="9">
    <source>
        <dbReference type="Pfam" id="PF17781"/>
    </source>
</evidence>